<name>A0A5E4YPA2_9BURK</name>
<reference evidence="1 2" key="1">
    <citation type="submission" date="2019-08" db="EMBL/GenBank/DDBJ databases">
        <authorList>
            <person name="Peeters C."/>
        </authorList>
    </citation>
    <scope>NUCLEOTIDE SEQUENCE [LARGE SCALE GENOMIC DNA]</scope>
    <source>
        <strain evidence="1 2">LMG 31012</strain>
    </source>
</reference>
<protein>
    <submittedName>
        <fullName evidence="1">Uncharacterized protein</fullName>
    </submittedName>
</protein>
<keyword evidence="2" id="KW-1185">Reference proteome</keyword>
<evidence type="ECO:0000313" key="1">
    <source>
        <dbReference type="EMBL" id="VVE50327.1"/>
    </source>
</evidence>
<dbReference type="EMBL" id="CABPSH010000026">
    <property type="protein sequence ID" value="VVE50327.1"/>
    <property type="molecule type" value="Genomic_DNA"/>
</dbReference>
<gene>
    <name evidence="1" type="ORF">PEP31012_04670</name>
</gene>
<accession>A0A5E4YPA2</accession>
<sequence length="162" mass="16505">MSWIFSVPWLVTLAAPPSDFTICFVGLPALSTAGWTSASSTSTSLPLMVAVPVASLVIVEVLRFEAVMVRVPPLAMDASPTEAPSNVALAAMAGSRFVNPVTSGNASSSSCENARPTEIALSPAVDPSAKVNSPPLRSAIVAVAALARSNVSPPPSITSIFA</sequence>
<organism evidence="1 2">
    <name type="scientific">Pandoraea eparura</name>
    <dbReference type="NCBI Taxonomy" id="2508291"/>
    <lineage>
        <taxon>Bacteria</taxon>
        <taxon>Pseudomonadati</taxon>
        <taxon>Pseudomonadota</taxon>
        <taxon>Betaproteobacteria</taxon>
        <taxon>Burkholderiales</taxon>
        <taxon>Burkholderiaceae</taxon>
        <taxon>Pandoraea</taxon>
    </lineage>
</organism>
<proteinExistence type="predicted"/>
<dbReference type="Proteomes" id="UP000400981">
    <property type="component" value="Unassembled WGS sequence"/>
</dbReference>
<evidence type="ECO:0000313" key="2">
    <source>
        <dbReference type="Proteomes" id="UP000400981"/>
    </source>
</evidence>
<dbReference type="AlphaFoldDB" id="A0A5E4YPA2"/>